<gene>
    <name evidence="3" type="ORF">GSY63_02685</name>
</gene>
<evidence type="ECO:0000313" key="4">
    <source>
        <dbReference type="Proteomes" id="UP000638732"/>
    </source>
</evidence>
<dbReference type="SUPFAM" id="SSF51679">
    <property type="entry name" value="Bacterial luciferase-like"/>
    <property type="match status" value="1"/>
</dbReference>
<dbReference type="EC" id="1.-.-.-" evidence="3"/>
<dbReference type="RefSeq" id="WP_166584288.1">
    <property type="nucleotide sequence ID" value="NZ_WWEO01000037.1"/>
</dbReference>
<feature type="domain" description="Luciferase-like" evidence="2">
    <location>
        <begin position="12"/>
        <end position="260"/>
    </location>
</feature>
<dbReference type="NCBIfam" id="TIGR03558">
    <property type="entry name" value="oxido_grp_1"/>
    <property type="match status" value="1"/>
</dbReference>
<name>A0A966DR94_9SPHI</name>
<dbReference type="PANTHER" id="PTHR30137:SF6">
    <property type="entry name" value="LUCIFERASE-LIKE MONOOXYGENASE"/>
    <property type="match status" value="1"/>
</dbReference>
<dbReference type="Gene3D" id="3.20.20.30">
    <property type="entry name" value="Luciferase-like domain"/>
    <property type="match status" value="1"/>
</dbReference>
<evidence type="ECO:0000313" key="3">
    <source>
        <dbReference type="EMBL" id="NCD68260.1"/>
    </source>
</evidence>
<keyword evidence="4" id="KW-1185">Reference proteome</keyword>
<dbReference type="GO" id="GO:0016705">
    <property type="term" value="F:oxidoreductase activity, acting on paired donors, with incorporation or reduction of molecular oxygen"/>
    <property type="evidence" value="ECO:0007669"/>
    <property type="project" value="InterPro"/>
</dbReference>
<dbReference type="GO" id="GO:0005829">
    <property type="term" value="C:cytosol"/>
    <property type="evidence" value="ECO:0007669"/>
    <property type="project" value="TreeGrafter"/>
</dbReference>
<dbReference type="Proteomes" id="UP000638732">
    <property type="component" value="Unassembled WGS sequence"/>
</dbReference>
<evidence type="ECO:0000259" key="2">
    <source>
        <dbReference type="Pfam" id="PF00296"/>
    </source>
</evidence>
<dbReference type="InterPro" id="IPR050766">
    <property type="entry name" value="Bact_Lucif_Oxidored"/>
</dbReference>
<dbReference type="AlphaFoldDB" id="A0A966DR94"/>
<dbReference type="InterPro" id="IPR011251">
    <property type="entry name" value="Luciferase-like_dom"/>
</dbReference>
<comment type="caution">
    <text evidence="3">The sequence shown here is derived from an EMBL/GenBank/DDBJ whole genome shotgun (WGS) entry which is preliminary data.</text>
</comment>
<protein>
    <submittedName>
        <fullName evidence="3">MsnO8 family LLM class oxidoreductase</fullName>
        <ecNumber evidence="3">1.-.-.-</ecNumber>
    </submittedName>
</protein>
<dbReference type="Pfam" id="PF00296">
    <property type="entry name" value="Bac_luciferase"/>
    <property type="match status" value="1"/>
</dbReference>
<comment type="similarity">
    <text evidence="1">To bacterial alkanal monooxygenase alpha and beta chains.</text>
</comment>
<dbReference type="InterPro" id="IPR036661">
    <property type="entry name" value="Luciferase-like_sf"/>
</dbReference>
<proteinExistence type="predicted"/>
<reference evidence="3" key="1">
    <citation type="submission" date="2020-01" db="EMBL/GenBank/DDBJ databases">
        <authorList>
            <person name="Seo Y.L."/>
        </authorList>
    </citation>
    <scope>NUCLEOTIDE SEQUENCE</scope>
    <source>
        <strain evidence="3">R11</strain>
    </source>
</reference>
<dbReference type="InterPro" id="IPR019949">
    <property type="entry name" value="CmoO-like"/>
</dbReference>
<sequence length="305" mass="34033">MNKTSLSSNVLPFGILDLCKRHEAQSPGSAIRDMLNLAEFADKLGYNRYWVAEHHVPYAVSSAPELLLPLIAARTKRLRIGTGGMIIRYYSPYRVAEIASTLQTISAERFDLGLCRGPGVIDDSIAQELVSGNSWELNDDAFFSKIKRTVALIRMGKQVSNGIQIHTPADTLPPIWYLGTNPHILELAKKMGIRLAIPLFISKDEDKALAVNNLYKSRVTESDADLKSILAVSVVCADTDDQAMLKHQDLINNGNMQSNFVGSYRNVSQKLLDLLTRFEMDELLITTFSRDINERMDTYGLLAEI</sequence>
<organism evidence="3 4">
    <name type="scientific">Mucilaginibacter agri</name>
    <dbReference type="NCBI Taxonomy" id="2695265"/>
    <lineage>
        <taxon>Bacteria</taxon>
        <taxon>Pseudomonadati</taxon>
        <taxon>Bacteroidota</taxon>
        <taxon>Sphingobacteriia</taxon>
        <taxon>Sphingobacteriales</taxon>
        <taxon>Sphingobacteriaceae</taxon>
        <taxon>Mucilaginibacter</taxon>
    </lineage>
</organism>
<evidence type="ECO:0000256" key="1">
    <source>
        <dbReference type="ARBA" id="ARBA00007789"/>
    </source>
</evidence>
<dbReference type="EMBL" id="WWEO01000037">
    <property type="protein sequence ID" value="NCD68260.1"/>
    <property type="molecule type" value="Genomic_DNA"/>
</dbReference>
<accession>A0A966DR94</accession>
<dbReference type="PANTHER" id="PTHR30137">
    <property type="entry name" value="LUCIFERASE-LIKE MONOOXYGENASE"/>
    <property type="match status" value="1"/>
</dbReference>
<keyword evidence="3" id="KW-0560">Oxidoreductase</keyword>
<reference evidence="3" key="2">
    <citation type="submission" date="2020-10" db="EMBL/GenBank/DDBJ databases">
        <title>Mucilaginibacter sp. nov., isolated from soil.</title>
        <authorList>
            <person name="Jeon C.O."/>
        </authorList>
    </citation>
    <scope>NUCLEOTIDE SEQUENCE</scope>
    <source>
        <strain evidence="3">R11</strain>
    </source>
</reference>